<proteinExistence type="predicted"/>
<dbReference type="InterPro" id="IPR007446">
    <property type="entry name" value="PilP"/>
</dbReference>
<dbReference type="PROSITE" id="PS51257">
    <property type="entry name" value="PROKAR_LIPOPROTEIN"/>
    <property type="match status" value="1"/>
</dbReference>
<name>A0A096DZW4_9BURK</name>
<comment type="caution">
    <text evidence="1">The sequence shown here is derived from an EMBL/GenBank/DDBJ whole genome shotgun (WGS) entry which is preliminary data.</text>
</comment>
<dbReference type="EMBL" id="JAOCEK010000003">
    <property type="protein sequence ID" value="MDH1333862.1"/>
    <property type="molecule type" value="Genomic_DNA"/>
</dbReference>
<dbReference type="Pfam" id="PF04351">
    <property type="entry name" value="PilP"/>
    <property type="match status" value="1"/>
</dbReference>
<evidence type="ECO:0000313" key="1">
    <source>
        <dbReference type="EMBL" id="MDH1333862.1"/>
    </source>
</evidence>
<accession>A0A0K6HGR1</accession>
<accession>A0A096DZW4</accession>
<sequence length="183" mass="20316">MSRAFLSPVWLVLMSSALLAGCTSSEEEQLREWMAQERANAKPRVTPLEEPKPFKPQAYTGADGMDPFNPLKLIQVLRKESAQSNISTALLTPELSRRKEPLEAEPLDTMTMVGSLDKKNVPTALVKVGGLLYQVRVGNYLGQNYGKITKITENSIQLREIVQDGGGDWIERTSTLELQEVGK</sequence>
<dbReference type="OrthoDB" id="5296580at2"/>
<organism evidence="1 2">
    <name type="scientific">Comamonas thiooxydans</name>
    <dbReference type="NCBI Taxonomy" id="363952"/>
    <lineage>
        <taxon>Bacteria</taxon>
        <taxon>Pseudomonadati</taxon>
        <taxon>Pseudomonadota</taxon>
        <taxon>Betaproteobacteria</taxon>
        <taxon>Burkholderiales</taxon>
        <taxon>Comamonadaceae</taxon>
        <taxon>Comamonas</taxon>
    </lineage>
</organism>
<evidence type="ECO:0000313" key="2">
    <source>
        <dbReference type="Proteomes" id="UP001161065"/>
    </source>
</evidence>
<dbReference type="Gene3D" id="2.30.30.830">
    <property type="match status" value="1"/>
</dbReference>
<dbReference type="RefSeq" id="WP_034357416.1">
    <property type="nucleotide sequence ID" value="NC_013446.2"/>
</dbReference>
<reference evidence="1" key="1">
    <citation type="submission" date="2022-09" db="EMBL/GenBank/DDBJ databases">
        <title>Intensive care unit water sources are persistently colonized with multi-drug resistant bacteria and are the site of extensive horizontal gene transfer of antibiotic resistance genes.</title>
        <authorList>
            <person name="Diorio-Toth L."/>
        </authorList>
    </citation>
    <scope>NUCLEOTIDE SEQUENCE</scope>
    <source>
        <strain evidence="1">GD03832</strain>
    </source>
</reference>
<gene>
    <name evidence="1" type="ORF">N5D63_06840</name>
</gene>
<dbReference type="PIRSF" id="PIRSF016481">
    <property type="entry name" value="Pilus_assembly_PilP"/>
    <property type="match status" value="1"/>
</dbReference>
<dbReference type="Proteomes" id="UP001161065">
    <property type="component" value="Unassembled WGS sequence"/>
</dbReference>
<protein>
    <submittedName>
        <fullName evidence="1">Pilus assembly protein PilP</fullName>
    </submittedName>
</protein>
<dbReference type="AlphaFoldDB" id="A0A096DZW4"/>
<dbReference type="GeneID" id="69558375"/>